<feature type="transmembrane region" description="Helical" evidence="8">
    <location>
        <begin position="140"/>
        <end position="158"/>
    </location>
</feature>
<dbReference type="AlphaFoldDB" id="A0A0Q3WRE2"/>
<evidence type="ECO:0000256" key="4">
    <source>
        <dbReference type="ARBA" id="ARBA00022544"/>
    </source>
</evidence>
<dbReference type="OrthoDB" id="2930450at2"/>
<evidence type="ECO:0000256" key="5">
    <source>
        <dbReference type="ARBA" id="ARBA00022692"/>
    </source>
</evidence>
<feature type="transmembrane region" description="Helical" evidence="8">
    <location>
        <begin position="5"/>
        <end position="26"/>
    </location>
</feature>
<keyword evidence="4" id="KW-0309">Germination</keyword>
<feature type="transmembrane region" description="Helical" evidence="8">
    <location>
        <begin position="178"/>
        <end position="198"/>
    </location>
</feature>
<evidence type="ECO:0000313" key="9">
    <source>
        <dbReference type="EMBL" id="KQL50341.1"/>
    </source>
</evidence>
<reference evidence="9 10" key="1">
    <citation type="submission" date="2015-09" db="EMBL/GenBank/DDBJ databases">
        <title>Genome sequencing project for genomic taxonomy and phylogenomics of Bacillus-like bacteria.</title>
        <authorList>
            <person name="Liu B."/>
            <person name="Wang J."/>
            <person name="Zhu Y."/>
            <person name="Liu G."/>
            <person name="Chen Q."/>
            <person name="Chen Z."/>
            <person name="Lan J."/>
            <person name="Che J."/>
            <person name="Ge C."/>
            <person name="Shi H."/>
            <person name="Pan Z."/>
            <person name="Liu X."/>
        </authorList>
    </citation>
    <scope>NUCLEOTIDE SEQUENCE [LARGE SCALE GENOMIC DNA]</scope>
    <source>
        <strain evidence="9 10">LMG 18435</strain>
    </source>
</reference>
<protein>
    <recommendedName>
        <fullName evidence="11">Spore germination protein</fullName>
    </recommendedName>
</protein>
<feature type="transmembrane region" description="Helical" evidence="8">
    <location>
        <begin position="304"/>
        <end position="324"/>
    </location>
</feature>
<feature type="transmembrane region" description="Helical" evidence="8">
    <location>
        <begin position="32"/>
        <end position="52"/>
    </location>
</feature>
<keyword evidence="7 8" id="KW-0472">Membrane</keyword>
<feature type="transmembrane region" description="Helical" evidence="8">
    <location>
        <begin position="78"/>
        <end position="99"/>
    </location>
</feature>
<dbReference type="Proteomes" id="UP000051888">
    <property type="component" value="Unassembled WGS sequence"/>
</dbReference>
<dbReference type="PANTHER" id="PTHR34975:SF2">
    <property type="entry name" value="SPORE GERMINATION PROTEIN A2"/>
    <property type="match status" value="1"/>
</dbReference>
<evidence type="ECO:0000256" key="2">
    <source>
        <dbReference type="ARBA" id="ARBA00007998"/>
    </source>
</evidence>
<dbReference type="STRING" id="157838.AN964_21960"/>
<evidence type="ECO:0008006" key="11">
    <source>
        <dbReference type="Google" id="ProtNLM"/>
    </source>
</evidence>
<name>A0A0Q3WRE2_9BACI</name>
<keyword evidence="6 8" id="KW-1133">Transmembrane helix</keyword>
<sequence length="362" mass="41987">MNRYFYYLIIVNMITNVLTFIPRILLNERLSGGLLAIPIGTIVGTGLMYLFIKQISHFPEMGLPEILEKYLSKWFKNIYIFFNGFMWFHAGLFTLLSFITITKVFISPDMSGFLITGMFLLLICFSILMPSKKVLYATELLILLNIPFILLILIKAIFNDYFSWDSVRILFTHYREIPTWSSISAASFIYFGFANLIIFNRDFQKVSLKWIWLIMLFGLQVLLVTMLGPIGFHGAVKGVESYVFPWVSTADSMRMELGFVERVLFIFLLLHINVSLVSITIHWHVSIELFKSIFPKFKWKGKYITGYIISAIFAVLTFILDGFSTEDTNFTIMKSWINGLIPAAIFMNFILLLAIRRKKKNE</sequence>
<comment type="subcellular location">
    <subcellularLocation>
        <location evidence="1">Membrane</location>
        <topology evidence="1">Multi-pass membrane protein</topology>
    </subcellularLocation>
</comment>
<dbReference type="EMBL" id="LJJC01000015">
    <property type="protein sequence ID" value="KQL50341.1"/>
    <property type="molecule type" value="Genomic_DNA"/>
</dbReference>
<keyword evidence="10" id="KW-1185">Reference proteome</keyword>
<feature type="transmembrane region" description="Helical" evidence="8">
    <location>
        <begin position="263"/>
        <end position="283"/>
    </location>
</feature>
<keyword evidence="5 8" id="KW-0812">Transmembrane</keyword>
<evidence type="ECO:0000256" key="7">
    <source>
        <dbReference type="ARBA" id="ARBA00023136"/>
    </source>
</evidence>
<evidence type="ECO:0000256" key="6">
    <source>
        <dbReference type="ARBA" id="ARBA00022989"/>
    </source>
</evidence>
<dbReference type="PANTHER" id="PTHR34975">
    <property type="entry name" value="SPORE GERMINATION PROTEIN A2"/>
    <property type="match status" value="1"/>
</dbReference>
<organism evidence="9 10">
    <name type="scientific">Heyndrickxia shackletonii</name>
    <dbReference type="NCBI Taxonomy" id="157838"/>
    <lineage>
        <taxon>Bacteria</taxon>
        <taxon>Bacillati</taxon>
        <taxon>Bacillota</taxon>
        <taxon>Bacilli</taxon>
        <taxon>Bacillales</taxon>
        <taxon>Bacillaceae</taxon>
        <taxon>Heyndrickxia</taxon>
    </lineage>
</organism>
<feature type="transmembrane region" description="Helical" evidence="8">
    <location>
        <begin position="210"/>
        <end position="232"/>
    </location>
</feature>
<gene>
    <name evidence="9" type="ORF">AN964_21960</name>
</gene>
<accession>A0A0Q3WRE2</accession>
<comment type="caution">
    <text evidence="9">The sequence shown here is derived from an EMBL/GenBank/DDBJ whole genome shotgun (WGS) entry which is preliminary data.</text>
</comment>
<dbReference type="GO" id="GO:0016020">
    <property type="term" value="C:membrane"/>
    <property type="evidence" value="ECO:0007669"/>
    <property type="project" value="UniProtKB-SubCell"/>
</dbReference>
<keyword evidence="3" id="KW-0813">Transport</keyword>
<evidence type="ECO:0000256" key="8">
    <source>
        <dbReference type="SAM" id="Phobius"/>
    </source>
</evidence>
<evidence type="ECO:0000256" key="1">
    <source>
        <dbReference type="ARBA" id="ARBA00004141"/>
    </source>
</evidence>
<dbReference type="InterPro" id="IPR004761">
    <property type="entry name" value="Spore_GerAB"/>
</dbReference>
<dbReference type="GO" id="GO:0009847">
    <property type="term" value="P:spore germination"/>
    <property type="evidence" value="ECO:0007669"/>
    <property type="project" value="InterPro"/>
</dbReference>
<dbReference type="RefSeq" id="WP_055741942.1">
    <property type="nucleotide sequence ID" value="NZ_JAAIWL010000038.1"/>
</dbReference>
<evidence type="ECO:0000313" key="10">
    <source>
        <dbReference type="Proteomes" id="UP000051888"/>
    </source>
</evidence>
<feature type="transmembrane region" description="Helical" evidence="8">
    <location>
        <begin position="111"/>
        <end position="128"/>
    </location>
</feature>
<proteinExistence type="inferred from homology"/>
<feature type="transmembrane region" description="Helical" evidence="8">
    <location>
        <begin position="336"/>
        <end position="355"/>
    </location>
</feature>
<comment type="similarity">
    <text evidence="2">Belongs to the amino acid-polyamine-organocation (APC) superfamily. Spore germination protein (SGP) (TC 2.A.3.9) family.</text>
</comment>
<evidence type="ECO:0000256" key="3">
    <source>
        <dbReference type="ARBA" id="ARBA00022448"/>
    </source>
</evidence>
<dbReference type="Pfam" id="PF03845">
    <property type="entry name" value="Spore_permease"/>
    <property type="match status" value="1"/>
</dbReference>
<dbReference type="PATRIC" id="fig|157838.3.peg.4811"/>